<dbReference type="EMBL" id="JXTB01000239">
    <property type="protein sequence ID" value="PON50977.1"/>
    <property type="molecule type" value="Genomic_DNA"/>
</dbReference>
<evidence type="ECO:0000256" key="1">
    <source>
        <dbReference type="SAM" id="MobiDB-lite"/>
    </source>
</evidence>
<accession>A0A2P5BQA0</accession>
<protein>
    <submittedName>
        <fullName evidence="2">Uncharacterized protein</fullName>
    </submittedName>
</protein>
<gene>
    <name evidence="2" type="ORF">PanWU01x14_219880</name>
</gene>
<feature type="compositionally biased region" description="Basic and acidic residues" evidence="1">
    <location>
        <begin position="81"/>
        <end position="90"/>
    </location>
</feature>
<sequence>MAGGGAETRPADGDDRSLAALWIVVNGMEKKLDARFEALTRKIRLVLAQIGTTQPTIQPTSQPSAQTTDRGVTRPLQHVNRAQEDEPQHR</sequence>
<comment type="caution">
    <text evidence="2">The sequence shown here is derived from an EMBL/GenBank/DDBJ whole genome shotgun (WGS) entry which is preliminary data.</text>
</comment>
<name>A0A2P5BQA0_PARAD</name>
<organism evidence="2 3">
    <name type="scientific">Parasponia andersonii</name>
    <name type="common">Sponia andersonii</name>
    <dbReference type="NCBI Taxonomy" id="3476"/>
    <lineage>
        <taxon>Eukaryota</taxon>
        <taxon>Viridiplantae</taxon>
        <taxon>Streptophyta</taxon>
        <taxon>Embryophyta</taxon>
        <taxon>Tracheophyta</taxon>
        <taxon>Spermatophyta</taxon>
        <taxon>Magnoliopsida</taxon>
        <taxon>eudicotyledons</taxon>
        <taxon>Gunneridae</taxon>
        <taxon>Pentapetalae</taxon>
        <taxon>rosids</taxon>
        <taxon>fabids</taxon>
        <taxon>Rosales</taxon>
        <taxon>Cannabaceae</taxon>
        <taxon>Parasponia</taxon>
    </lineage>
</organism>
<dbReference type="AlphaFoldDB" id="A0A2P5BQA0"/>
<keyword evidence="3" id="KW-1185">Reference proteome</keyword>
<reference evidence="3" key="1">
    <citation type="submission" date="2016-06" db="EMBL/GenBank/DDBJ databases">
        <title>Parallel loss of symbiosis genes in relatives of nitrogen-fixing non-legume Parasponia.</title>
        <authorList>
            <person name="Van Velzen R."/>
            <person name="Holmer R."/>
            <person name="Bu F."/>
            <person name="Rutten L."/>
            <person name="Van Zeijl A."/>
            <person name="Liu W."/>
            <person name="Santuari L."/>
            <person name="Cao Q."/>
            <person name="Sharma T."/>
            <person name="Shen D."/>
            <person name="Roswanjaya Y."/>
            <person name="Wardhani T."/>
            <person name="Kalhor M.S."/>
            <person name="Jansen J."/>
            <person name="Van den Hoogen J."/>
            <person name="Gungor B."/>
            <person name="Hartog M."/>
            <person name="Hontelez J."/>
            <person name="Verver J."/>
            <person name="Yang W.-C."/>
            <person name="Schijlen E."/>
            <person name="Repin R."/>
            <person name="Schilthuizen M."/>
            <person name="Schranz E."/>
            <person name="Heidstra R."/>
            <person name="Miyata K."/>
            <person name="Fedorova E."/>
            <person name="Kohlen W."/>
            <person name="Bisseling T."/>
            <person name="Smit S."/>
            <person name="Geurts R."/>
        </authorList>
    </citation>
    <scope>NUCLEOTIDE SEQUENCE [LARGE SCALE GENOMIC DNA]</scope>
    <source>
        <strain evidence="3">cv. WU1-14</strain>
    </source>
</reference>
<feature type="compositionally biased region" description="Low complexity" evidence="1">
    <location>
        <begin position="51"/>
        <end position="68"/>
    </location>
</feature>
<proteinExistence type="predicted"/>
<feature type="region of interest" description="Disordered" evidence="1">
    <location>
        <begin position="51"/>
        <end position="90"/>
    </location>
</feature>
<evidence type="ECO:0000313" key="3">
    <source>
        <dbReference type="Proteomes" id="UP000237105"/>
    </source>
</evidence>
<dbReference type="Proteomes" id="UP000237105">
    <property type="component" value="Unassembled WGS sequence"/>
</dbReference>
<evidence type="ECO:0000313" key="2">
    <source>
        <dbReference type="EMBL" id="PON50977.1"/>
    </source>
</evidence>